<evidence type="ECO:0000259" key="4">
    <source>
        <dbReference type="PROSITE" id="PS50081"/>
    </source>
</evidence>
<evidence type="ECO:0000313" key="6">
    <source>
        <dbReference type="Proteomes" id="UP000239757"/>
    </source>
</evidence>
<gene>
    <name evidence="5" type="ORF">GOBAR_AA24871</name>
</gene>
<dbReference type="InterPro" id="IPR004146">
    <property type="entry name" value="DC1"/>
</dbReference>
<dbReference type="AlphaFoldDB" id="A0A2P5WXK0"/>
<dbReference type="EMBL" id="KZ666180">
    <property type="protein sequence ID" value="PPR95799.1"/>
    <property type="molecule type" value="Genomic_DNA"/>
</dbReference>
<dbReference type="Pfam" id="PF03107">
    <property type="entry name" value="C1_2"/>
    <property type="match status" value="5"/>
</dbReference>
<proteinExistence type="predicted"/>
<protein>
    <recommendedName>
        <fullName evidence="4">Phorbol-ester/DAG-type domain-containing protein</fullName>
    </recommendedName>
</protein>
<dbReference type="PANTHER" id="PTHR32410">
    <property type="entry name" value="CYSTEINE/HISTIDINE-RICH C1 DOMAIN FAMILY PROTEIN"/>
    <property type="match status" value="1"/>
</dbReference>
<dbReference type="PROSITE" id="PS50081">
    <property type="entry name" value="ZF_DAG_PE_2"/>
    <property type="match status" value="2"/>
</dbReference>
<name>A0A2P5WXK0_GOSBA</name>
<dbReference type="SMART" id="SM00109">
    <property type="entry name" value="C1"/>
    <property type="match status" value="5"/>
</dbReference>
<evidence type="ECO:0000256" key="1">
    <source>
        <dbReference type="ARBA" id="ARBA00022723"/>
    </source>
</evidence>
<dbReference type="InterPro" id="IPR002219">
    <property type="entry name" value="PKC_DAG/PE"/>
</dbReference>
<dbReference type="GO" id="GO:0046872">
    <property type="term" value="F:metal ion binding"/>
    <property type="evidence" value="ECO:0007669"/>
    <property type="project" value="UniProtKB-KW"/>
</dbReference>
<evidence type="ECO:0000256" key="3">
    <source>
        <dbReference type="ARBA" id="ARBA00022833"/>
    </source>
</evidence>
<reference evidence="5 6" key="1">
    <citation type="submission" date="2015-01" db="EMBL/GenBank/DDBJ databases">
        <title>Genome of allotetraploid Gossypium barbadense reveals genomic plasticity and fiber elongation in cotton evolution.</title>
        <authorList>
            <person name="Chen X."/>
            <person name="Liu X."/>
            <person name="Zhao B."/>
            <person name="Zheng H."/>
            <person name="Hu Y."/>
            <person name="Lu G."/>
            <person name="Yang C."/>
            <person name="Chen J."/>
            <person name="Shan C."/>
            <person name="Zhang L."/>
            <person name="Zhou Y."/>
            <person name="Wang L."/>
            <person name="Guo W."/>
            <person name="Bai Y."/>
            <person name="Ruan J."/>
            <person name="Shangguan X."/>
            <person name="Mao Y."/>
            <person name="Jiang J."/>
            <person name="Zhu Y."/>
            <person name="Lei J."/>
            <person name="Kang H."/>
            <person name="Chen S."/>
            <person name="He X."/>
            <person name="Wang R."/>
            <person name="Wang Y."/>
            <person name="Chen J."/>
            <person name="Wang L."/>
            <person name="Yu S."/>
            <person name="Wang B."/>
            <person name="Wei J."/>
            <person name="Song S."/>
            <person name="Lu X."/>
            <person name="Gao Z."/>
            <person name="Gu W."/>
            <person name="Deng X."/>
            <person name="Ma D."/>
            <person name="Wang S."/>
            <person name="Liang W."/>
            <person name="Fang L."/>
            <person name="Cai C."/>
            <person name="Zhu X."/>
            <person name="Zhou B."/>
            <person name="Zhang Y."/>
            <person name="Chen Z."/>
            <person name="Xu S."/>
            <person name="Zhu R."/>
            <person name="Wang S."/>
            <person name="Zhang T."/>
            <person name="Zhao G."/>
        </authorList>
    </citation>
    <scope>NUCLEOTIDE SEQUENCE [LARGE SCALE GENOMIC DNA]</scope>
    <source>
        <strain evidence="6">cv. Xinhai21</strain>
        <tissue evidence="5">Leaf</tissue>
    </source>
</reference>
<feature type="domain" description="Phorbol-ester/DAG-type" evidence="4">
    <location>
        <begin position="395"/>
        <end position="451"/>
    </location>
</feature>
<keyword evidence="3" id="KW-0862">Zinc</keyword>
<keyword evidence="1" id="KW-0479">Metal-binding</keyword>
<evidence type="ECO:0000256" key="2">
    <source>
        <dbReference type="ARBA" id="ARBA00022737"/>
    </source>
</evidence>
<dbReference type="PANTHER" id="PTHR32410:SF169">
    <property type="entry name" value="C1 DOMAIN FAMILY PROTEIN, PUTATIVE-RELATED"/>
    <property type="match status" value="1"/>
</dbReference>
<accession>A0A2P5WXK0</accession>
<dbReference type="Proteomes" id="UP000239757">
    <property type="component" value="Unassembled WGS sequence"/>
</dbReference>
<sequence length="679" mass="77916">MEEFNNYGHQHSLLLMLNQEQLIKYGTGVADCSRCGEKVSAPCFCCAEHCGFYLHKVCAEAPLELNHPFHSHHPLLLLQEPPSSYTACVCNFCGNTCEKFIYHCSCELDFHSKCALFTFNIAENNLKELEHVALQHPLISTENGDEKLKDAAKCFGCWEPLAKYTHFSSDCEFNLHEKCAKLPFKLNHVCHRKHPLVLQFNREGLSCKVCQETRQRNLGIVYGCSPCNFFIHIKCVSPLPIIEDKSHQHPFSLILRQAPFICDACGTEGNHAAYACCTCNIMVHKKCISLPRIIKSRWHRHRVSHTYFLHKEHFERLDCIMCHNEVNTEYGSYYCADCNVILHVNCATRDPFLFYVVSPENEDEKPLDIHLSSITNVIERNDAGEATIIEHFKHNHYLTLSDNIREYGDKFCDGCMLLISDSFYYCSECGFFLHKACAELPKMKPIWHHGCQLANLALTSDNIFRCELCDFLSNGLAYKCRVCGGHVCLRCQALPPDALSCPGHEHPLLFYYDFDGQCCACGVHKMRAFSCKDCDYSVEPLCMLLPTRVSHKCDEHLLALTYHDINDYSKHHYCDICERERDPKRWFYHCTTCDTSAHVKCVLGEYPFIKTGSIYKEGDHLHPLTFVKKIKHYPACTKCGEPCEELALECAEAECNYLVHWKCMNPYASEYGYLKGTDF</sequence>
<keyword evidence="2" id="KW-0677">Repeat</keyword>
<feature type="domain" description="Phorbol-ester/DAG-type" evidence="4">
    <location>
        <begin position="248"/>
        <end position="287"/>
    </location>
</feature>
<dbReference type="InterPro" id="IPR053192">
    <property type="entry name" value="Vacuole_Formation_Reg"/>
</dbReference>
<organism evidence="5 6">
    <name type="scientific">Gossypium barbadense</name>
    <name type="common">Sea Island cotton</name>
    <name type="synonym">Hibiscus barbadensis</name>
    <dbReference type="NCBI Taxonomy" id="3634"/>
    <lineage>
        <taxon>Eukaryota</taxon>
        <taxon>Viridiplantae</taxon>
        <taxon>Streptophyta</taxon>
        <taxon>Embryophyta</taxon>
        <taxon>Tracheophyta</taxon>
        <taxon>Spermatophyta</taxon>
        <taxon>Magnoliopsida</taxon>
        <taxon>eudicotyledons</taxon>
        <taxon>Gunneridae</taxon>
        <taxon>Pentapetalae</taxon>
        <taxon>rosids</taxon>
        <taxon>malvids</taxon>
        <taxon>Malvales</taxon>
        <taxon>Malvaceae</taxon>
        <taxon>Malvoideae</taxon>
        <taxon>Gossypium</taxon>
    </lineage>
</organism>
<dbReference type="SUPFAM" id="SSF57889">
    <property type="entry name" value="Cysteine-rich domain"/>
    <property type="match status" value="5"/>
</dbReference>
<dbReference type="OrthoDB" id="938199at2759"/>
<dbReference type="InterPro" id="IPR046349">
    <property type="entry name" value="C1-like_sf"/>
</dbReference>
<evidence type="ECO:0000313" key="5">
    <source>
        <dbReference type="EMBL" id="PPR95799.1"/>
    </source>
</evidence>